<dbReference type="GO" id="GO:0000976">
    <property type="term" value="F:transcription cis-regulatory region binding"/>
    <property type="evidence" value="ECO:0007669"/>
    <property type="project" value="TreeGrafter"/>
</dbReference>
<reference evidence="5" key="1">
    <citation type="submission" date="2014-07" db="EMBL/GenBank/DDBJ databases">
        <authorList>
            <person name="Zhang J.E."/>
            <person name="Yang H."/>
            <person name="Guo J."/>
            <person name="Deng Z."/>
            <person name="Luo H."/>
            <person name="Luo M."/>
            <person name="Zhao B."/>
        </authorList>
    </citation>
    <scope>NUCLEOTIDE SEQUENCE</scope>
    <source>
        <strain evidence="5">AM4</strain>
    </source>
</reference>
<keyword evidence="2" id="KW-0238">DNA-binding</keyword>
<dbReference type="Pfam" id="PF13377">
    <property type="entry name" value="Peripla_BP_3"/>
    <property type="match status" value="1"/>
</dbReference>
<dbReference type="SUPFAM" id="SSF47413">
    <property type="entry name" value="lambda repressor-like DNA-binding domains"/>
    <property type="match status" value="1"/>
</dbReference>
<feature type="domain" description="HTH lacI-type" evidence="4">
    <location>
        <begin position="3"/>
        <end position="57"/>
    </location>
</feature>
<dbReference type="CDD" id="cd06267">
    <property type="entry name" value="PBP1_LacI_sugar_binding-like"/>
    <property type="match status" value="1"/>
</dbReference>
<dbReference type="PANTHER" id="PTHR30146">
    <property type="entry name" value="LACI-RELATED TRANSCRIPTIONAL REPRESSOR"/>
    <property type="match status" value="1"/>
</dbReference>
<dbReference type="Gene3D" id="1.10.260.40">
    <property type="entry name" value="lambda repressor-like DNA-binding domains"/>
    <property type="match status" value="1"/>
</dbReference>
<proteinExistence type="predicted"/>
<accession>A0A1L7RLE6</accession>
<dbReference type="SUPFAM" id="SSF53822">
    <property type="entry name" value="Periplasmic binding protein-like I"/>
    <property type="match status" value="1"/>
</dbReference>
<dbReference type="EMBL" id="LK995471">
    <property type="protein sequence ID" value="CED90412.1"/>
    <property type="molecule type" value="Genomic_DNA"/>
</dbReference>
<dbReference type="SMART" id="SM00354">
    <property type="entry name" value="HTH_LACI"/>
    <property type="match status" value="1"/>
</dbReference>
<dbReference type="Gene3D" id="3.40.50.2300">
    <property type="match status" value="2"/>
</dbReference>
<keyword evidence="1" id="KW-0805">Transcription regulation</keyword>
<evidence type="ECO:0000256" key="3">
    <source>
        <dbReference type="ARBA" id="ARBA00023163"/>
    </source>
</evidence>
<evidence type="ECO:0000256" key="2">
    <source>
        <dbReference type="ARBA" id="ARBA00023125"/>
    </source>
</evidence>
<dbReference type="AlphaFoldDB" id="A0A1L7RLE6"/>
<dbReference type="InterPro" id="IPR028082">
    <property type="entry name" value="Peripla_BP_I"/>
</dbReference>
<dbReference type="GO" id="GO:0003700">
    <property type="term" value="F:DNA-binding transcription factor activity"/>
    <property type="evidence" value="ECO:0007669"/>
    <property type="project" value="TreeGrafter"/>
</dbReference>
<dbReference type="PROSITE" id="PS00356">
    <property type="entry name" value="HTH_LACI_1"/>
    <property type="match status" value="1"/>
</dbReference>
<dbReference type="PROSITE" id="PS50932">
    <property type="entry name" value="HTH_LACI_2"/>
    <property type="match status" value="1"/>
</dbReference>
<gene>
    <name evidence="5" type="ORF">AAM4_0517</name>
</gene>
<organism evidence="5">
    <name type="scientific">Actinomyces succiniciruminis</name>
    <dbReference type="NCBI Taxonomy" id="1522002"/>
    <lineage>
        <taxon>Bacteria</taxon>
        <taxon>Bacillati</taxon>
        <taxon>Actinomycetota</taxon>
        <taxon>Actinomycetes</taxon>
        <taxon>Actinomycetales</taxon>
        <taxon>Actinomycetaceae</taxon>
        <taxon>Actinomyces</taxon>
    </lineage>
</organism>
<evidence type="ECO:0000256" key="1">
    <source>
        <dbReference type="ARBA" id="ARBA00023015"/>
    </source>
</evidence>
<sequence length="339" mass="36985">MAVTMHDVARLAGVSVKTVSNVVNDYPHVRESTRTKVLDAIDKLGYKVNQSARNLRRGSTGLVCLAVPELKLAYFAELADAVIAAAEKYNRTVLIEQTNSDRERELRVLHDSRRHLFDGLLFSPLELGQDDIAQFHVDYPLVLLGERVFGAPADHVTMANTEAAYQATTHLLGLGRRRIALIGAHAGEVVGSAGLREAGYRQAHAQAGLVVDERLVREAGLWHRASGAEATRRLISDGVPFDAIFALNDAMAIGVLHELAVAGIRVPEDVSVIGFDNVEDGQYTQPSLSTIDPGPGWIAQRAVALLVERIEEQQAGRPPVPYRNEVAPFRLVQRQSTAL</sequence>
<dbReference type="InterPro" id="IPR000843">
    <property type="entry name" value="HTH_LacI"/>
</dbReference>
<name>A0A1L7RLE6_9ACTO</name>
<protein>
    <submittedName>
        <fullName evidence="5">HTH-type transcriptional repressor PurR</fullName>
    </submittedName>
</protein>
<dbReference type="InterPro" id="IPR046335">
    <property type="entry name" value="LacI/GalR-like_sensor"/>
</dbReference>
<dbReference type="RefSeq" id="WP_108966180.1">
    <property type="nucleotide sequence ID" value="NZ_LK995471.1"/>
</dbReference>
<keyword evidence="3" id="KW-0804">Transcription</keyword>
<evidence type="ECO:0000259" key="4">
    <source>
        <dbReference type="PROSITE" id="PS50932"/>
    </source>
</evidence>
<dbReference type="PRINTS" id="PR00036">
    <property type="entry name" value="HTHLACI"/>
</dbReference>
<dbReference type="CDD" id="cd01392">
    <property type="entry name" value="HTH_LacI"/>
    <property type="match status" value="1"/>
</dbReference>
<dbReference type="Pfam" id="PF00356">
    <property type="entry name" value="LacI"/>
    <property type="match status" value="1"/>
</dbReference>
<evidence type="ECO:0000313" key="5">
    <source>
        <dbReference type="EMBL" id="CED90412.1"/>
    </source>
</evidence>
<dbReference type="InterPro" id="IPR010982">
    <property type="entry name" value="Lambda_DNA-bd_dom_sf"/>
</dbReference>
<dbReference type="PANTHER" id="PTHR30146:SF109">
    <property type="entry name" value="HTH-TYPE TRANSCRIPTIONAL REGULATOR GALS"/>
    <property type="match status" value="1"/>
</dbReference>